<dbReference type="PANTHER" id="PTHR21666:SF289">
    <property type="entry name" value="L-ALA--D-GLU ENDOPEPTIDASE"/>
    <property type="match status" value="1"/>
</dbReference>
<dbReference type="SUPFAM" id="SSF51261">
    <property type="entry name" value="Duplicated hybrid motif"/>
    <property type="match status" value="1"/>
</dbReference>
<feature type="region of interest" description="Disordered" evidence="2">
    <location>
        <begin position="296"/>
        <end position="320"/>
    </location>
</feature>
<dbReference type="Gene3D" id="2.70.70.10">
    <property type="entry name" value="Glucose Permease (Domain IIA)"/>
    <property type="match status" value="1"/>
</dbReference>
<dbReference type="CDD" id="cd12797">
    <property type="entry name" value="M23_peptidase"/>
    <property type="match status" value="1"/>
</dbReference>
<dbReference type="Gene3D" id="6.10.250.3150">
    <property type="match status" value="1"/>
</dbReference>
<dbReference type="EMBL" id="QHKM01000002">
    <property type="protein sequence ID" value="RAK68368.1"/>
    <property type="molecule type" value="Genomic_DNA"/>
</dbReference>
<comment type="caution">
    <text evidence="4">The sequence shown here is derived from an EMBL/GenBank/DDBJ whole genome shotgun (WGS) entry which is preliminary data.</text>
</comment>
<evidence type="ECO:0000313" key="4">
    <source>
        <dbReference type="EMBL" id="RAK68368.1"/>
    </source>
</evidence>
<dbReference type="InterPro" id="IPR011055">
    <property type="entry name" value="Dup_hybrid_motif"/>
</dbReference>
<accession>A0A328BTL2</accession>
<gene>
    <name evidence="4" type="ORF">DLM85_10125</name>
</gene>
<feature type="domain" description="M23ase beta-sheet core" evidence="3">
    <location>
        <begin position="387"/>
        <end position="478"/>
    </location>
</feature>
<proteinExistence type="predicted"/>
<dbReference type="InterPro" id="IPR050570">
    <property type="entry name" value="Cell_wall_metabolism_enzyme"/>
</dbReference>
<evidence type="ECO:0000259" key="3">
    <source>
        <dbReference type="Pfam" id="PF01551"/>
    </source>
</evidence>
<feature type="compositionally biased region" description="Basic and acidic residues" evidence="2">
    <location>
        <begin position="43"/>
        <end position="60"/>
    </location>
</feature>
<organism evidence="4 5">
    <name type="scientific">Hymenobacter edaphi</name>
    <dbReference type="NCBI Taxonomy" id="2211146"/>
    <lineage>
        <taxon>Bacteria</taxon>
        <taxon>Pseudomonadati</taxon>
        <taxon>Bacteroidota</taxon>
        <taxon>Cytophagia</taxon>
        <taxon>Cytophagales</taxon>
        <taxon>Hymenobacteraceae</taxon>
        <taxon>Hymenobacter</taxon>
    </lineage>
</organism>
<dbReference type="OrthoDB" id="9815884at2"/>
<dbReference type="Proteomes" id="UP000248553">
    <property type="component" value="Unassembled WGS sequence"/>
</dbReference>
<keyword evidence="5" id="KW-1185">Reference proteome</keyword>
<sequence length="485" mass="54213">MGVTNASRFTTPPSWPTWLLAAALLLALTSAPAQQRRRSSAKPAKETPKTKAQLERERRNNLRRIKEASKILEQTQQKKQSSLGQLNALKEKITVQQQVIKSTSSQLRYIETGVKKTATDVQLTQAELARLKAEYARLIYAASKSTNAYNRVMFLFAAESFNEFMLRLRYVRQYSEVRRQQVSSILRTQEQLHQQLSTLTEQKQEKSSLLTTQVSESRNLVTMRTQQDQVVQQLSQQEQQLQKELAERQQAVRQLDNLIAQRVREEIARAARVAAAKAAAKAAAAKAAAKAAAERAERAERNNATAAEQATAKREATETAEAAEVAVAAEEASTHVDRVALTPETAELSSSFAENRGRLLWPVARGFVSQRFGRHPHPVLKHVTVDNRGVDIQTTAGEPARAIFDGKVLTVANIAGMNNVVMVQHGEYFTVYAKLRTVSVSEGQTVKMRQPIGTVYTNPEGTTELQFQVWRNSTNLNPEQWLGRK</sequence>
<evidence type="ECO:0000313" key="5">
    <source>
        <dbReference type="Proteomes" id="UP000248553"/>
    </source>
</evidence>
<dbReference type="GO" id="GO:0004222">
    <property type="term" value="F:metalloendopeptidase activity"/>
    <property type="evidence" value="ECO:0007669"/>
    <property type="project" value="TreeGrafter"/>
</dbReference>
<feature type="region of interest" description="Disordered" evidence="2">
    <location>
        <begin position="33"/>
        <end position="60"/>
    </location>
</feature>
<evidence type="ECO:0000256" key="2">
    <source>
        <dbReference type="SAM" id="MobiDB-lite"/>
    </source>
</evidence>
<protein>
    <submittedName>
        <fullName evidence="4">Peptidase M23</fullName>
    </submittedName>
</protein>
<dbReference type="Pfam" id="PF01551">
    <property type="entry name" value="Peptidase_M23"/>
    <property type="match status" value="1"/>
</dbReference>
<dbReference type="AlphaFoldDB" id="A0A328BTL2"/>
<dbReference type="PANTHER" id="PTHR21666">
    <property type="entry name" value="PEPTIDASE-RELATED"/>
    <property type="match status" value="1"/>
</dbReference>
<keyword evidence="1" id="KW-0732">Signal</keyword>
<evidence type="ECO:0000256" key="1">
    <source>
        <dbReference type="ARBA" id="ARBA00022729"/>
    </source>
</evidence>
<dbReference type="InterPro" id="IPR016047">
    <property type="entry name" value="M23ase_b-sheet_dom"/>
</dbReference>
<reference evidence="5" key="1">
    <citation type="submission" date="2018-05" db="EMBL/GenBank/DDBJ databases">
        <authorList>
            <person name="Nie L."/>
        </authorList>
    </citation>
    <scope>NUCLEOTIDE SEQUENCE [LARGE SCALE GENOMIC DNA]</scope>
    <source>
        <strain evidence="5">NL</strain>
    </source>
</reference>
<name>A0A328BTL2_9BACT</name>